<keyword evidence="1" id="KW-1133">Transmembrane helix</keyword>
<evidence type="ECO:0000313" key="2">
    <source>
        <dbReference type="EMBL" id="DAF96735.1"/>
    </source>
</evidence>
<evidence type="ECO:0000256" key="1">
    <source>
        <dbReference type="SAM" id="Phobius"/>
    </source>
</evidence>
<proteinExistence type="predicted"/>
<organism evidence="2">
    <name type="scientific">Siphoviridae sp. ctfrT39</name>
    <dbReference type="NCBI Taxonomy" id="2825598"/>
    <lineage>
        <taxon>Viruses</taxon>
        <taxon>Duplodnaviria</taxon>
        <taxon>Heunggongvirae</taxon>
        <taxon>Uroviricota</taxon>
        <taxon>Caudoviricetes</taxon>
    </lineage>
</organism>
<keyword evidence="1" id="KW-0812">Transmembrane</keyword>
<accession>A0A8S5UQI7</accession>
<dbReference type="EMBL" id="BK016120">
    <property type="protein sequence ID" value="DAF96735.1"/>
    <property type="molecule type" value="Genomic_DNA"/>
</dbReference>
<keyword evidence="1" id="KW-0472">Membrane</keyword>
<sequence length="52" mass="6210">MNASHIVEWNWYTTKDMIDSCFTVMIVTAMFYIYGFFDMFISRLKLGRKICA</sequence>
<feature type="transmembrane region" description="Helical" evidence="1">
    <location>
        <begin position="17"/>
        <end position="37"/>
    </location>
</feature>
<protein>
    <submittedName>
        <fullName evidence="2">Uncharacterized protein</fullName>
    </submittedName>
</protein>
<reference evidence="2" key="1">
    <citation type="journal article" date="2021" name="Proc. Natl. Acad. Sci. U.S.A.">
        <title>A Catalog of Tens of Thousands of Viruses from Human Metagenomes Reveals Hidden Associations with Chronic Diseases.</title>
        <authorList>
            <person name="Tisza M.J."/>
            <person name="Buck C.B."/>
        </authorList>
    </citation>
    <scope>NUCLEOTIDE SEQUENCE</scope>
    <source>
        <strain evidence="2">CtfrT39</strain>
    </source>
</reference>
<name>A0A8S5UQI7_9CAUD</name>